<dbReference type="Pfam" id="PF01943">
    <property type="entry name" value="Polysacc_synt"/>
    <property type="match status" value="1"/>
</dbReference>
<dbReference type="EMBL" id="CP026309">
    <property type="protein sequence ID" value="AUV81818.1"/>
    <property type="molecule type" value="Genomic_DNA"/>
</dbReference>
<name>A0A2I8VIR9_9EURY</name>
<feature type="transmembrane region" description="Helical" evidence="6">
    <location>
        <begin position="74"/>
        <end position="97"/>
    </location>
</feature>
<feature type="transmembrane region" description="Helical" evidence="6">
    <location>
        <begin position="435"/>
        <end position="455"/>
    </location>
</feature>
<evidence type="ECO:0000313" key="7">
    <source>
        <dbReference type="EMBL" id="AUV81818.1"/>
    </source>
</evidence>
<feature type="transmembrane region" description="Helical" evidence="6">
    <location>
        <begin position="412"/>
        <end position="429"/>
    </location>
</feature>
<dbReference type="PANTHER" id="PTHR30250:SF28">
    <property type="entry name" value="POLYSACCHARIDE BIOSYNTHESIS PROTEIN"/>
    <property type="match status" value="1"/>
</dbReference>
<feature type="transmembrane region" description="Helical" evidence="6">
    <location>
        <begin position="372"/>
        <end position="392"/>
    </location>
</feature>
<accession>A0A2I8VIR9</accession>
<sequence length="471" mass="49883">MRPAKSSVVHFLSRVGVSVVGFFGTLYLTRTLGAEQYGTYIVVLSLVYWLSIPSNAISGGITKRLSESDQKGSYLGAGLLLTGGAIAVVTVGLALFHEQIVRYTGVSELTLIVFVAVVHLAVPAVTGGLSGQFKVSYAGLLVFVEHALRVGLQVVLLTLGWGLAGALFGYGAASVLVVVLGFALYDVVPRMPTRAEIRNIVDYVRYSWLGSIKAQVAGSAVDVILLKFFVGTSLIAIYQVSWNLAGILVMVAGSIQAAIFPEVSQLAERGEFDQVREMLEDGLVFSGLFAFPGLLGAALIGERVLRIYGGEFDTGVGILLILIVARVISSFGSQFVGVINGVDRPDVAFRINLVLIVSNIGLNALLIPLIGWFGAAIGTAVAAATTLVLGYYYLTDLVGRVQLPYGEFGRQLVASGVMAVTVFAVRSVVPPYSHYATAALVFVGAAVYSAVVLLLSTRVRDKMRVVIPVGL</sequence>
<feature type="transmembrane region" description="Helical" evidence="6">
    <location>
        <begin position="40"/>
        <end position="62"/>
    </location>
</feature>
<dbReference type="InterPro" id="IPR002797">
    <property type="entry name" value="Polysacc_synth"/>
</dbReference>
<dbReference type="KEGG" id="srub:C2R22_09300"/>
<evidence type="ECO:0000256" key="1">
    <source>
        <dbReference type="ARBA" id="ARBA00004651"/>
    </source>
</evidence>
<dbReference type="GO" id="GO:0005886">
    <property type="term" value="C:plasma membrane"/>
    <property type="evidence" value="ECO:0007669"/>
    <property type="project" value="UniProtKB-SubCell"/>
</dbReference>
<feature type="transmembrane region" description="Helical" evidence="6">
    <location>
        <begin position="7"/>
        <end position="28"/>
    </location>
</feature>
<dbReference type="Proteomes" id="UP000236584">
    <property type="component" value="Chromosome"/>
</dbReference>
<feature type="transmembrane region" description="Helical" evidence="6">
    <location>
        <begin position="137"/>
        <end position="161"/>
    </location>
</feature>
<organism evidence="7 8">
    <name type="scientific">Salinigranum rubrum</name>
    <dbReference type="NCBI Taxonomy" id="755307"/>
    <lineage>
        <taxon>Archaea</taxon>
        <taxon>Methanobacteriati</taxon>
        <taxon>Methanobacteriota</taxon>
        <taxon>Stenosarchaea group</taxon>
        <taxon>Halobacteria</taxon>
        <taxon>Halobacteriales</taxon>
        <taxon>Haloferacaceae</taxon>
        <taxon>Salinigranum</taxon>
    </lineage>
</organism>
<feature type="transmembrane region" description="Helical" evidence="6">
    <location>
        <begin position="282"/>
        <end position="301"/>
    </location>
</feature>
<evidence type="ECO:0000256" key="5">
    <source>
        <dbReference type="ARBA" id="ARBA00023136"/>
    </source>
</evidence>
<feature type="transmembrane region" description="Helical" evidence="6">
    <location>
        <begin position="316"/>
        <end position="340"/>
    </location>
</feature>
<keyword evidence="2" id="KW-1003">Cell membrane</keyword>
<comment type="subcellular location">
    <subcellularLocation>
        <location evidence="1">Cell membrane</location>
        <topology evidence="1">Multi-pass membrane protein</topology>
    </subcellularLocation>
</comment>
<dbReference type="InterPro" id="IPR050833">
    <property type="entry name" value="Poly_Biosynth_Transport"/>
</dbReference>
<feature type="transmembrane region" description="Helical" evidence="6">
    <location>
        <begin position="167"/>
        <end position="188"/>
    </location>
</feature>
<dbReference type="RefSeq" id="WP_103425506.1">
    <property type="nucleotide sequence ID" value="NZ_CP026309.1"/>
</dbReference>
<feature type="transmembrane region" description="Helical" evidence="6">
    <location>
        <begin position="216"/>
        <end position="238"/>
    </location>
</feature>
<gene>
    <name evidence="7" type="ORF">C2R22_09300</name>
</gene>
<evidence type="ECO:0000256" key="6">
    <source>
        <dbReference type="SAM" id="Phobius"/>
    </source>
</evidence>
<dbReference type="GeneID" id="35592284"/>
<protein>
    <submittedName>
        <fullName evidence="7">Teichoic acid transporter</fullName>
    </submittedName>
</protein>
<reference evidence="7 8" key="1">
    <citation type="submission" date="2018-01" db="EMBL/GenBank/DDBJ databases">
        <title>Complete genome sequence of Salinigranum rubrum GX10T, an extremely halophilic archaeon isolated from a marine solar saltern.</title>
        <authorList>
            <person name="Han S."/>
        </authorList>
    </citation>
    <scope>NUCLEOTIDE SEQUENCE [LARGE SCALE GENOMIC DNA]</scope>
    <source>
        <strain evidence="7 8">GX10</strain>
    </source>
</reference>
<proteinExistence type="predicted"/>
<feature type="transmembrane region" description="Helical" evidence="6">
    <location>
        <begin position="109"/>
        <end position="130"/>
    </location>
</feature>
<evidence type="ECO:0000256" key="2">
    <source>
        <dbReference type="ARBA" id="ARBA00022475"/>
    </source>
</evidence>
<feature type="transmembrane region" description="Helical" evidence="6">
    <location>
        <begin position="347"/>
        <end position="366"/>
    </location>
</feature>
<keyword evidence="3 6" id="KW-0812">Transmembrane</keyword>
<evidence type="ECO:0000313" key="8">
    <source>
        <dbReference type="Proteomes" id="UP000236584"/>
    </source>
</evidence>
<feature type="transmembrane region" description="Helical" evidence="6">
    <location>
        <begin position="244"/>
        <end position="261"/>
    </location>
</feature>
<keyword evidence="8" id="KW-1185">Reference proteome</keyword>
<evidence type="ECO:0000256" key="3">
    <source>
        <dbReference type="ARBA" id="ARBA00022692"/>
    </source>
</evidence>
<evidence type="ECO:0000256" key="4">
    <source>
        <dbReference type="ARBA" id="ARBA00022989"/>
    </source>
</evidence>
<dbReference type="OrthoDB" id="112053at2157"/>
<dbReference type="AlphaFoldDB" id="A0A2I8VIR9"/>
<dbReference type="PANTHER" id="PTHR30250">
    <property type="entry name" value="PST FAMILY PREDICTED COLANIC ACID TRANSPORTER"/>
    <property type="match status" value="1"/>
</dbReference>
<keyword evidence="5 6" id="KW-0472">Membrane</keyword>
<keyword evidence="4 6" id="KW-1133">Transmembrane helix</keyword>